<sequence length="137" mass="15234">MLDLRRQRYYFLSIGQHQDPTHVETSDILMAPTVRTARYLAENMHGVNQSFSTSGPWGRKHVSGGADASSEPMILEQYVVVSSYEKQENSEISLQAGEVVDVIEKNESALVALALCATLERVLKLASGCYTSLFEKH</sequence>
<organism evidence="2 3">
    <name type="scientific">Chelonia mydas</name>
    <name type="common">Green sea-turtle</name>
    <name type="synonym">Chelonia agassizi</name>
    <dbReference type="NCBI Taxonomy" id="8469"/>
    <lineage>
        <taxon>Eukaryota</taxon>
        <taxon>Metazoa</taxon>
        <taxon>Chordata</taxon>
        <taxon>Craniata</taxon>
        <taxon>Vertebrata</taxon>
        <taxon>Euteleostomi</taxon>
        <taxon>Archelosauria</taxon>
        <taxon>Testudinata</taxon>
        <taxon>Testudines</taxon>
        <taxon>Cryptodira</taxon>
        <taxon>Durocryptodira</taxon>
        <taxon>Americhelydia</taxon>
        <taxon>Chelonioidea</taxon>
        <taxon>Cheloniidae</taxon>
        <taxon>Chelonia</taxon>
    </lineage>
</organism>
<dbReference type="GO" id="GO:0005737">
    <property type="term" value="C:cytoplasm"/>
    <property type="evidence" value="ECO:0007669"/>
    <property type="project" value="TreeGrafter"/>
</dbReference>
<gene>
    <name evidence="2" type="ORF">UY3_05193</name>
</gene>
<evidence type="ECO:0000313" key="2">
    <source>
        <dbReference type="EMBL" id="EMP37616.1"/>
    </source>
</evidence>
<dbReference type="PANTHER" id="PTHR15706:SF2">
    <property type="entry name" value="SH3 AND PX DOMAIN-CONTAINING PROTEIN 2A"/>
    <property type="match status" value="1"/>
</dbReference>
<proteinExistence type="predicted"/>
<dbReference type="GO" id="GO:0016176">
    <property type="term" value="F:superoxide-generating NADPH oxidase activator activity"/>
    <property type="evidence" value="ECO:0007669"/>
    <property type="project" value="TreeGrafter"/>
</dbReference>
<protein>
    <submittedName>
        <fullName evidence="2">SH3 and PX domain-containing protein 2A</fullName>
    </submittedName>
</protein>
<reference evidence="3" key="1">
    <citation type="journal article" date="2013" name="Nat. Genet.">
        <title>The draft genomes of soft-shell turtle and green sea turtle yield insights into the development and evolution of the turtle-specific body plan.</title>
        <authorList>
            <person name="Wang Z."/>
            <person name="Pascual-Anaya J."/>
            <person name="Zadissa A."/>
            <person name="Li W."/>
            <person name="Niimura Y."/>
            <person name="Huang Z."/>
            <person name="Li C."/>
            <person name="White S."/>
            <person name="Xiong Z."/>
            <person name="Fang D."/>
            <person name="Wang B."/>
            <person name="Ming Y."/>
            <person name="Chen Y."/>
            <person name="Zheng Y."/>
            <person name="Kuraku S."/>
            <person name="Pignatelli M."/>
            <person name="Herrero J."/>
            <person name="Beal K."/>
            <person name="Nozawa M."/>
            <person name="Li Q."/>
            <person name="Wang J."/>
            <person name="Zhang H."/>
            <person name="Yu L."/>
            <person name="Shigenobu S."/>
            <person name="Wang J."/>
            <person name="Liu J."/>
            <person name="Flicek P."/>
            <person name="Searle S."/>
            <person name="Wang J."/>
            <person name="Kuratani S."/>
            <person name="Yin Y."/>
            <person name="Aken B."/>
            <person name="Zhang G."/>
            <person name="Irie N."/>
        </authorList>
    </citation>
    <scope>NUCLEOTIDE SEQUENCE [LARGE SCALE GENOMIC DNA]</scope>
</reference>
<keyword evidence="1" id="KW-0677">Repeat</keyword>
<dbReference type="STRING" id="8469.M7BI67"/>
<keyword evidence="3" id="KW-1185">Reference proteome</keyword>
<dbReference type="Proteomes" id="UP000031443">
    <property type="component" value="Unassembled WGS sequence"/>
</dbReference>
<evidence type="ECO:0000313" key="3">
    <source>
        <dbReference type="Proteomes" id="UP000031443"/>
    </source>
</evidence>
<dbReference type="InterPro" id="IPR036028">
    <property type="entry name" value="SH3-like_dom_sf"/>
</dbReference>
<dbReference type="PANTHER" id="PTHR15706">
    <property type="entry name" value="SH3 MULTIPLE DOMAIN"/>
    <property type="match status" value="1"/>
</dbReference>
<dbReference type="AlphaFoldDB" id="M7BI67"/>
<dbReference type="Gene3D" id="2.30.30.40">
    <property type="entry name" value="SH3 Domains"/>
    <property type="match status" value="1"/>
</dbReference>
<dbReference type="EMBL" id="KB521583">
    <property type="protein sequence ID" value="EMP37616.1"/>
    <property type="molecule type" value="Genomic_DNA"/>
</dbReference>
<evidence type="ECO:0000256" key="1">
    <source>
        <dbReference type="ARBA" id="ARBA00022737"/>
    </source>
</evidence>
<accession>M7BI67</accession>
<dbReference type="InterPro" id="IPR051228">
    <property type="entry name" value="NADPH_Oxidase/PX-Domain"/>
</dbReference>
<name>M7BI67_CHEMY</name>
<dbReference type="SUPFAM" id="SSF50044">
    <property type="entry name" value="SH3-domain"/>
    <property type="match status" value="1"/>
</dbReference>
<dbReference type="GO" id="GO:0042554">
    <property type="term" value="P:superoxide anion generation"/>
    <property type="evidence" value="ECO:0007669"/>
    <property type="project" value="TreeGrafter"/>
</dbReference>